<evidence type="ECO:0000259" key="5">
    <source>
        <dbReference type="Pfam" id="PF14490"/>
    </source>
</evidence>
<dbReference type="CDD" id="cd18809">
    <property type="entry name" value="SF1_C_RecD"/>
    <property type="match status" value="1"/>
</dbReference>
<keyword evidence="2" id="KW-0067">ATP-binding</keyword>
<name>A0A512INA5_9HYPH</name>
<dbReference type="InterPro" id="IPR029493">
    <property type="entry name" value="RecD2-like_HHH"/>
</dbReference>
<protein>
    <submittedName>
        <fullName evidence="6">Uncharacterized protein</fullName>
    </submittedName>
</protein>
<dbReference type="PANTHER" id="PTHR43788:SF6">
    <property type="entry name" value="DNA HELICASE B"/>
    <property type="match status" value="1"/>
</dbReference>
<comment type="caution">
    <text evidence="6">The sequence shown here is derived from an EMBL/GenBank/DDBJ whole genome shotgun (WGS) entry which is preliminary data.</text>
</comment>
<evidence type="ECO:0000256" key="1">
    <source>
        <dbReference type="ARBA" id="ARBA00022741"/>
    </source>
</evidence>
<reference evidence="6 7" key="1">
    <citation type="submission" date="2019-07" db="EMBL/GenBank/DDBJ databases">
        <title>Whole genome shotgun sequence of Methylobacterium haplocladii NBRC 107714.</title>
        <authorList>
            <person name="Hosoyama A."/>
            <person name="Uohara A."/>
            <person name="Ohji S."/>
            <person name="Ichikawa N."/>
        </authorList>
    </citation>
    <scope>NUCLEOTIDE SEQUENCE [LARGE SCALE GENOMIC DNA]</scope>
    <source>
        <strain evidence="6 7">NBRC 107714</strain>
    </source>
</reference>
<dbReference type="AlphaFoldDB" id="A0A512INA5"/>
<dbReference type="GO" id="GO:0003678">
    <property type="term" value="F:DNA helicase activity"/>
    <property type="evidence" value="ECO:0007669"/>
    <property type="project" value="UniProtKB-ARBA"/>
</dbReference>
<dbReference type="RefSeq" id="WP_170249107.1">
    <property type="nucleotide sequence ID" value="NZ_BJZT01000014.1"/>
</dbReference>
<dbReference type="CDD" id="cd17933">
    <property type="entry name" value="DEXSc_RecD-like"/>
    <property type="match status" value="1"/>
</dbReference>
<evidence type="ECO:0000313" key="6">
    <source>
        <dbReference type="EMBL" id="GEO99122.1"/>
    </source>
</evidence>
<feature type="domain" description="ATP-dependent RecD2 DNA helicase-like helix-hairpin-helix" evidence="5">
    <location>
        <begin position="70"/>
        <end position="153"/>
    </location>
</feature>
<dbReference type="SUPFAM" id="SSF52540">
    <property type="entry name" value="P-loop containing nucleoside triphosphate hydrolases"/>
    <property type="match status" value="2"/>
</dbReference>
<dbReference type="Pfam" id="PF13538">
    <property type="entry name" value="UvrD_C_2"/>
    <property type="match status" value="1"/>
</dbReference>
<dbReference type="Gene3D" id="3.40.50.300">
    <property type="entry name" value="P-loop containing nucleotide triphosphate hydrolases"/>
    <property type="match status" value="2"/>
</dbReference>
<dbReference type="GO" id="GO:0005524">
    <property type="term" value="F:ATP binding"/>
    <property type="evidence" value="ECO:0007669"/>
    <property type="project" value="UniProtKB-KW"/>
</dbReference>
<sequence>MDPRRDHTALARHLAEDPAFVGIGYATAGKLQAALGDDLPRALADGDVDALEPVLGIERGLDLVAAWRDQQAEGDVVVWLAEHGFDGRLARKVVVLWGAEAPARLRANPWLMMAVADFEKVDAAAHRLGLPLDADDRGIAAVEAVLYRRLDEHHTWTAEAEVVRLVGRLLRCSASRAAEAVSKAVSLGVAVRTGDGLQPAGAAMMETYVAGAIARMIEGQASEDLIAREVTSQELDGWLDEAAGTIGVELGGEQRDAVHLALRHRFGLVVGGAGVGKTTVLKAIVAASERFGRAVHMMALAGRAALRMTEATGRRASTIASFLKAVEARQVAVGPEALVVVDESSMLDLPTLYRILRVMPASGRLLLVGDHAQLPPIGFGLTLHALVGIPAIPKSELRTIRRQTAASGIPVVAAAVREGRLPQLDPFSRGAGGLSIVECRPEAVADRLVDVVADLGGPANVRILSALKAGASGTFAMNAHFHRIVLSGCPPGDRGRFVAGEPVVFLRNDYRRDLRNGSLGIVASFEADGTVVAVFDGNEQRLSGHDLVDLDHAYAITVHKAQGSAFGTVALPIVASRLLDRSLVYTAITRAIDRVVLVGSRDVLRSAVERAPSSLRRETGLLEAFVGLLQNRSEAVRGGESGRRNPGTGRAHRHRG</sequence>
<dbReference type="Proteomes" id="UP000321258">
    <property type="component" value="Unassembled WGS sequence"/>
</dbReference>
<dbReference type="Gene3D" id="2.30.30.940">
    <property type="match status" value="1"/>
</dbReference>
<evidence type="ECO:0000259" key="4">
    <source>
        <dbReference type="Pfam" id="PF13538"/>
    </source>
</evidence>
<evidence type="ECO:0000256" key="2">
    <source>
        <dbReference type="ARBA" id="ARBA00022840"/>
    </source>
</evidence>
<keyword evidence="1" id="KW-0547">Nucleotide-binding</keyword>
<dbReference type="InterPro" id="IPR050534">
    <property type="entry name" value="Coronavir_polyprotein_1ab"/>
</dbReference>
<dbReference type="Pfam" id="PF13604">
    <property type="entry name" value="AAA_30"/>
    <property type="match status" value="1"/>
</dbReference>
<organism evidence="6 7">
    <name type="scientific">Methylobacterium haplocladii</name>
    <dbReference type="NCBI Taxonomy" id="1176176"/>
    <lineage>
        <taxon>Bacteria</taxon>
        <taxon>Pseudomonadati</taxon>
        <taxon>Pseudomonadota</taxon>
        <taxon>Alphaproteobacteria</taxon>
        <taxon>Hyphomicrobiales</taxon>
        <taxon>Methylobacteriaceae</taxon>
        <taxon>Methylobacterium</taxon>
    </lineage>
</organism>
<gene>
    <name evidence="6" type="ORF">MHA02_15100</name>
</gene>
<dbReference type="InterPro" id="IPR027417">
    <property type="entry name" value="P-loop_NTPase"/>
</dbReference>
<feature type="domain" description="UvrD-like helicase C-terminal" evidence="4">
    <location>
        <begin position="552"/>
        <end position="598"/>
    </location>
</feature>
<accession>A0A512INA5</accession>
<evidence type="ECO:0000256" key="3">
    <source>
        <dbReference type="SAM" id="MobiDB-lite"/>
    </source>
</evidence>
<dbReference type="InterPro" id="IPR027785">
    <property type="entry name" value="UvrD-like_helicase_C"/>
</dbReference>
<dbReference type="Pfam" id="PF14490">
    <property type="entry name" value="HHH_RecD2"/>
    <property type="match status" value="1"/>
</dbReference>
<proteinExistence type="predicted"/>
<keyword evidence="7" id="KW-1185">Reference proteome</keyword>
<feature type="region of interest" description="Disordered" evidence="3">
    <location>
        <begin position="636"/>
        <end position="656"/>
    </location>
</feature>
<evidence type="ECO:0000313" key="7">
    <source>
        <dbReference type="Proteomes" id="UP000321258"/>
    </source>
</evidence>
<dbReference type="Gene3D" id="1.10.10.2220">
    <property type="match status" value="1"/>
</dbReference>
<dbReference type="PANTHER" id="PTHR43788">
    <property type="entry name" value="DNA2/NAM7 HELICASE FAMILY MEMBER"/>
    <property type="match status" value="1"/>
</dbReference>
<dbReference type="EMBL" id="BJZT01000014">
    <property type="protein sequence ID" value="GEO99122.1"/>
    <property type="molecule type" value="Genomic_DNA"/>
</dbReference>